<proteinExistence type="predicted"/>
<dbReference type="Pfam" id="PF09331">
    <property type="entry name" value="DUF1985"/>
    <property type="match status" value="1"/>
</dbReference>
<sequence>MVSTRSKRAEEAAAFFASQSAVVFRKTKKAKAVHNSLAEESRYSSNSDTTATIGEGTTPVDVSSSQAESESSSPHSPTSTSGSNIDKTITSSSHSLSRKDVPDSADGETSVAGVLSSSIGLLWFYPSPAKLAVVQTAPEDAEHYWYTLLGSEDEYTIEHIVNMLKAEPAMPGWKKIRLSLIVIVEGVLICGTQHIRASLPIVEMVRNLDTFFSYPWGRHAFDHTLRMIKVGAKVRNHNILINKLKQKTLVIHGFPIAIQLMLFQSIPLLLCYLPSSDDAQKFYDMSLSVLPTLKTYHTNNILLVENDKDLIFSQSVVSTEEDCVSVGDPKISHMLSLIRRGYRFSKGDWRGAIAKLTAEVAHLKNTYAELYVKLKADVVVELKSFLEERTCGSCSRNCGVCVGVPASRAESLSAAVVDTLKPVSSSKPLEEEENAALPSEVKTGKPKAFSSDTSRVYGCVENCSKDVTVNPESRLQTVDPSFQLSVREDDVSSNLQLALPFLPSTLEMHLASVPLSVLRPHFVIVITILFNPWMKTI</sequence>
<dbReference type="EMBL" id="JAEFBJ010000009">
    <property type="protein sequence ID" value="KAG7572606.1"/>
    <property type="molecule type" value="Genomic_DNA"/>
</dbReference>
<dbReference type="OrthoDB" id="10663010at2759"/>
<evidence type="ECO:0000313" key="4">
    <source>
        <dbReference type="Proteomes" id="UP000694251"/>
    </source>
</evidence>
<feature type="compositionally biased region" description="Low complexity" evidence="1">
    <location>
        <begin position="63"/>
        <end position="83"/>
    </location>
</feature>
<evidence type="ECO:0000313" key="3">
    <source>
        <dbReference type="EMBL" id="KAG7572606.1"/>
    </source>
</evidence>
<evidence type="ECO:0000259" key="2">
    <source>
        <dbReference type="Pfam" id="PF09331"/>
    </source>
</evidence>
<gene>
    <name evidence="3" type="ORF">ISN44_As09g009660</name>
</gene>
<feature type="region of interest" description="Disordered" evidence="1">
    <location>
        <begin position="34"/>
        <end position="107"/>
    </location>
</feature>
<dbReference type="AlphaFoldDB" id="A0A8T2AKN1"/>
<dbReference type="PANTHER" id="PTHR48449:SF1">
    <property type="entry name" value="DUF1985 DOMAIN-CONTAINING PROTEIN"/>
    <property type="match status" value="1"/>
</dbReference>
<feature type="compositionally biased region" description="Polar residues" evidence="1">
    <location>
        <begin position="43"/>
        <end position="52"/>
    </location>
</feature>
<evidence type="ECO:0000256" key="1">
    <source>
        <dbReference type="SAM" id="MobiDB-lite"/>
    </source>
</evidence>
<accession>A0A8T2AKN1</accession>
<feature type="domain" description="DUF1985" evidence="2">
    <location>
        <begin position="141"/>
        <end position="226"/>
    </location>
</feature>
<dbReference type="PANTHER" id="PTHR48449">
    <property type="entry name" value="DUF1985 DOMAIN-CONTAINING PROTEIN"/>
    <property type="match status" value="1"/>
</dbReference>
<feature type="region of interest" description="Disordered" evidence="1">
    <location>
        <begin position="425"/>
        <end position="447"/>
    </location>
</feature>
<dbReference type="InterPro" id="IPR015410">
    <property type="entry name" value="DUF1985"/>
</dbReference>
<feature type="compositionally biased region" description="Polar residues" evidence="1">
    <location>
        <begin position="84"/>
        <end position="95"/>
    </location>
</feature>
<keyword evidence="4" id="KW-1185">Reference proteome</keyword>
<reference evidence="3 4" key="1">
    <citation type="submission" date="2020-12" db="EMBL/GenBank/DDBJ databases">
        <title>Concerted genomic and epigenomic changes stabilize Arabidopsis allopolyploids.</title>
        <authorList>
            <person name="Chen Z."/>
        </authorList>
    </citation>
    <scope>NUCLEOTIDE SEQUENCE [LARGE SCALE GENOMIC DNA]</scope>
    <source>
        <strain evidence="3">As9502</strain>
        <tissue evidence="3">Leaf</tissue>
    </source>
</reference>
<comment type="caution">
    <text evidence="3">The sequence shown here is derived from an EMBL/GenBank/DDBJ whole genome shotgun (WGS) entry which is preliminary data.</text>
</comment>
<protein>
    <recommendedName>
        <fullName evidence="2">DUF1985 domain-containing protein</fullName>
    </recommendedName>
</protein>
<organism evidence="3 4">
    <name type="scientific">Arabidopsis suecica</name>
    <name type="common">Swedish thale-cress</name>
    <name type="synonym">Cardaminopsis suecica</name>
    <dbReference type="NCBI Taxonomy" id="45249"/>
    <lineage>
        <taxon>Eukaryota</taxon>
        <taxon>Viridiplantae</taxon>
        <taxon>Streptophyta</taxon>
        <taxon>Embryophyta</taxon>
        <taxon>Tracheophyta</taxon>
        <taxon>Spermatophyta</taxon>
        <taxon>Magnoliopsida</taxon>
        <taxon>eudicotyledons</taxon>
        <taxon>Gunneridae</taxon>
        <taxon>Pentapetalae</taxon>
        <taxon>rosids</taxon>
        <taxon>malvids</taxon>
        <taxon>Brassicales</taxon>
        <taxon>Brassicaceae</taxon>
        <taxon>Camelineae</taxon>
        <taxon>Arabidopsis</taxon>
    </lineage>
</organism>
<dbReference type="Proteomes" id="UP000694251">
    <property type="component" value="Chromosome 9"/>
</dbReference>
<name>A0A8T2AKN1_ARASU</name>